<feature type="domain" description="VWFA" evidence="6">
    <location>
        <begin position="297"/>
        <end position="550"/>
    </location>
</feature>
<evidence type="ECO:0000259" key="5">
    <source>
        <dbReference type="PROSITE" id="PS50111"/>
    </source>
</evidence>
<keyword evidence="4" id="KW-0812">Transmembrane</keyword>
<evidence type="ECO:0000256" key="1">
    <source>
        <dbReference type="ARBA" id="ARBA00023224"/>
    </source>
</evidence>
<dbReference type="Pfam" id="PF07700">
    <property type="entry name" value="HNOB"/>
    <property type="match status" value="1"/>
</dbReference>
<dbReference type="eggNOG" id="COG0840">
    <property type="taxonomic scope" value="Bacteria"/>
</dbReference>
<dbReference type="Gene3D" id="3.90.1520.10">
    <property type="entry name" value="H-NOX domain"/>
    <property type="match status" value="1"/>
</dbReference>
<feature type="coiled-coil region" evidence="3">
    <location>
        <begin position="571"/>
        <end position="598"/>
    </location>
</feature>
<feature type="coiled-coil region" evidence="3">
    <location>
        <begin position="358"/>
        <end position="402"/>
    </location>
</feature>
<feature type="transmembrane region" description="Helical" evidence="4">
    <location>
        <begin position="228"/>
        <end position="249"/>
    </location>
</feature>
<accession>B8D0K8</accession>
<feature type="domain" description="Methyl-accepting transducer" evidence="5">
    <location>
        <begin position="318"/>
        <end position="575"/>
    </location>
</feature>
<dbReference type="PANTHER" id="PTHR32089:SF112">
    <property type="entry name" value="LYSOZYME-LIKE PROTEIN-RELATED"/>
    <property type="match status" value="1"/>
</dbReference>
<feature type="transmembrane region" description="Helical" evidence="4">
    <location>
        <begin position="202"/>
        <end position="222"/>
    </location>
</feature>
<dbReference type="PANTHER" id="PTHR32089">
    <property type="entry name" value="METHYL-ACCEPTING CHEMOTAXIS PROTEIN MCPB"/>
    <property type="match status" value="1"/>
</dbReference>
<reference evidence="7 8" key="1">
    <citation type="journal article" date="2009" name="PLoS ONE">
        <title>Genome analysis of the anaerobic thermohalophilic bacterium Halothermothrix orenii.</title>
        <authorList>
            <person name="Mavromatis K."/>
            <person name="Ivanova N."/>
            <person name="Anderson I."/>
            <person name="Lykidis A."/>
            <person name="Hooper S.D."/>
            <person name="Sun H."/>
            <person name="Kunin V."/>
            <person name="Lapidus A."/>
            <person name="Hugenholtz P."/>
            <person name="Patel B."/>
            <person name="Kyrpides N.C."/>
        </authorList>
    </citation>
    <scope>NUCLEOTIDE SEQUENCE [LARGE SCALE GENOMIC DNA]</scope>
    <source>
        <strain evidence="8">H 168 / OCM 544 / DSM 9562</strain>
    </source>
</reference>
<dbReference type="RefSeq" id="WP_015923913.1">
    <property type="nucleotide sequence ID" value="NC_011899.1"/>
</dbReference>
<dbReference type="InterPro" id="IPR004089">
    <property type="entry name" value="MCPsignal_dom"/>
</dbReference>
<dbReference type="Gene3D" id="1.10.287.950">
    <property type="entry name" value="Methyl-accepting chemotaxis protein"/>
    <property type="match status" value="1"/>
</dbReference>
<gene>
    <name evidence="7" type="ordered locus">Hore_21990</name>
</gene>
<evidence type="ECO:0000313" key="7">
    <source>
        <dbReference type="EMBL" id="ACL70944.1"/>
    </source>
</evidence>
<name>B8D0K8_HALOH</name>
<dbReference type="InterPro" id="IPR038158">
    <property type="entry name" value="H-NOX_domain_sf"/>
</dbReference>
<dbReference type="PROSITE" id="PS50234">
    <property type="entry name" value="VWFA"/>
    <property type="match status" value="1"/>
</dbReference>
<evidence type="ECO:0000256" key="3">
    <source>
        <dbReference type="SAM" id="Coils"/>
    </source>
</evidence>
<dbReference type="Pfam" id="PF00015">
    <property type="entry name" value="MCPsignal"/>
    <property type="match status" value="1"/>
</dbReference>
<dbReference type="GO" id="GO:0020037">
    <property type="term" value="F:heme binding"/>
    <property type="evidence" value="ECO:0007669"/>
    <property type="project" value="InterPro"/>
</dbReference>
<dbReference type="GO" id="GO:0007165">
    <property type="term" value="P:signal transduction"/>
    <property type="evidence" value="ECO:0007669"/>
    <property type="project" value="UniProtKB-KW"/>
</dbReference>
<dbReference type="SMART" id="SM00283">
    <property type="entry name" value="MA"/>
    <property type="match status" value="1"/>
</dbReference>
<dbReference type="SUPFAM" id="SSF111126">
    <property type="entry name" value="Ligand-binding domain in the NO signalling and Golgi transport"/>
    <property type="match status" value="1"/>
</dbReference>
<keyword evidence="1 2" id="KW-0807">Transducer</keyword>
<proteinExistence type="predicted"/>
<dbReference type="Proteomes" id="UP000000719">
    <property type="component" value="Chromosome"/>
</dbReference>
<dbReference type="InterPro" id="IPR002035">
    <property type="entry name" value="VWF_A"/>
</dbReference>
<evidence type="ECO:0000256" key="2">
    <source>
        <dbReference type="PROSITE-ProRule" id="PRU00284"/>
    </source>
</evidence>
<dbReference type="InterPro" id="IPR024096">
    <property type="entry name" value="NO_sig/Golgi_transp_ligand-bd"/>
</dbReference>
<evidence type="ECO:0000313" key="8">
    <source>
        <dbReference type="Proteomes" id="UP000000719"/>
    </source>
</evidence>
<dbReference type="OrthoDB" id="1660488at2"/>
<evidence type="ECO:0000259" key="6">
    <source>
        <dbReference type="PROSITE" id="PS50234"/>
    </source>
</evidence>
<dbReference type="KEGG" id="hor:Hore_21990"/>
<dbReference type="AlphaFoldDB" id="B8D0K8"/>
<keyword evidence="4" id="KW-0472">Membrane</keyword>
<keyword evidence="4" id="KW-1133">Transmembrane helix</keyword>
<dbReference type="PROSITE" id="PS50111">
    <property type="entry name" value="CHEMOTAXIS_TRANSDUC_2"/>
    <property type="match status" value="1"/>
</dbReference>
<dbReference type="HOGENOM" id="CLU_000445_107_18_9"/>
<dbReference type="GO" id="GO:0016020">
    <property type="term" value="C:membrane"/>
    <property type="evidence" value="ECO:0007669"/>
    <property type="project" value="InterPro"/>
</dbReference>
<dbReference type="SUPFAM" id="SSF58104">
    <property type="entry name" value="Methyl-accepting chemotaxis protein (MCP) signaling domain"/>
    <property type="match status" value="1"/>
</dbReference>
<protein>
    <submittedName>
        <fullName evidence="7">Methyl-accepting chemotaxis sensory transducer</fullName>
    </submittedName>
</protein>
<keyword evidence="3" id="KW-0175">Coiled coil</keyword>
<keyword evidence="8" id="KW-1185">Reference proteome</keyword>
<evidence type="ECO:0000256" key="4">
    <source>
        <dbReference type="SAM" id="Phobius"/>
    </source>
</evidence>
<sequence length="604" mass="67815">MKGTVVSTWINTLNEIYGEDLVNQAKADSSWNEELIITSLMDIEDKKVFDLINTVANLVDKSPGELWQEIGRHNIKSFSKWFPSYFEGRTLKNFLMMMDTVHKQLTQMIPGANPPRIIAEQTGDRTLEITYISPRGMYDYFLGLIEGSSEFFSDPIEVTELGRGESEQGKYLKVNIEFSHSLSDKYNYRISKLFSLGIFKSIKLKATIMVMLASLGVYYGLSFTSGNWWSPLLQTACLGLITFVFMGFFTSPFKKLNKALVSLRGLKFGETLSISTNDEFERIFKQLDGIKNEIKEDILFLKGGTDDMYNFTNQFVEIADKMNVVSDNISKVVEEVANGAQEQAAETENSAYIVDNNIKKIEELVESGNDSKKNLEEAVENIKQSAREVQNVNEMIDSVKNAFSNVNSLGKKLAQRISDIMEIVNTVSDIANQTNLLSLNASIEAARSNDNSRGFAVVAEEIRELAEDSKQAGNTINENLAQFTEQVQELIDGISSQFANLEHSNKVLSEVASSNKKSSENIQEATDNVVSIVENLDTETKKIIKVIENINSLAAIAQENSASSEEMSASVNEYSEKIKEMTSYINQMEKLVENFKENLKKYNI</sequence>
<dbReference type="InterPro" id="IPR011644">
    <property type="entry name" value="Heme_NO-bd"/>
</dbReference>
<dbReference type="EMBL" id="CP001098">
    <property type="protein sequence ID" value="ACL70944.1"/>
    <property type="molecule type" value="Genomic_DNA"/>
</dbReference>
<organism evidence="7 8">
    <name type="scientific">Halothermothrix orenii (strain H 168 / OCM 544 / DSM 9562)</name>
    <dbReference type="NCBI Taxonomy" id="373903"/>
    <lineage>
        <taxon>Bacteria</taxon>
        <taxon>Bacillati</taxon>
        <taxon>Bacillota</taxon>
        <taxon>Clostridia</taxon>
        <taxon>Halanaerobiales</taxon>
        <taxon>Halothermotrichaceae</taxon>
        <taxon>Halothermothrix</taxon>
    </lineage>
</organism>
<dbReference type="STRING" id="373903.Hore_21990"/>